<evidence type="ECO:0000256" key="3">
    <source>
        <dbReference type="ARBA" id="ARBA00022679"/>
    </source>
</evidence>
<protein>
    <submittedName>
        <fullName evidence="6">rRNA methyltransferase</fullName>
    </submittedName>
</protein>
<dbReference type="Gene3D" id="3.40.1280.10">
    <property type="match status" value="1"/>
</dbReference>
<dbReference type="EMBL" id="LQRT01000001">
    <property type="protein sequence ID" value="KZS42840.1"/>
    <property type="molecule type" value="Genomic_DNA"/>
</dbReference>
<keyword evidence="4" id="KW-0949">S-adenosyl-L-methionine</keyword>
<dbReference type="PANTHER" id="PTHR42786">
    <property type="entry name" value="TRNA/RRNA METHYLTRANSFERASE"/>
    <property type="match status" value="1"/>
</dbReference>
<dbReference type="InterPro" id="IPR029026">
    <property type="entry name" value="tRNA_m1G_MTases_N"/>
</dbReference>
<accession>A0A162DEJ9</accession>
<dbReference type="SUPFAM" id="SSF75217">
    <property type="entry name" value="alpha/beta knot"/>
    <property type="match status" value="1"/>
</dbReference>
<dbReference type="RefSeq" id="WP_066307985.1">
    <property type="nucleotide sequence ID" value="NZ_LQRT01000001.1"/>
</dbReference>
<sequence length="158" mass="17783">MINNFENEFFGIGIQNGKTPENLGVLWRSAQNMGASFIFTIGNRYAKQASDTHNAVKAMPYFHYDTFEDFYHHLPKGAMLVGVELTDRAVSLETFNHPKRCVYLLGAEDHGLSKMAIEKSQFVVKFKSELSLNVAVAGSIIMYDRGIDKPRFIKGLNS</sequence>
<dbReference type="Pfam" id="PF00588">
    <property type="entry name" value="SpoU_methylase"/>
    <property type="match status" value="1"/>
</dbReference>
<dbReference type="GO" id="GO:0002128">
    <property type="term" value="P:tRNA nucleoside ribose methylation"/>
    <property type="evidence" value="ECO:0007669"/>
    <property type="project" value="TreeGrafter"/>
</dbReference>
<evidence type="ECO:0000256" key="2">
    <source>
        <dbReference type="ARBA" id="ARBA00022603"/>
    </source>
</evidence>
<evidence type="ECO:0000256" key="1">
    <source>
        <dbReference type="ARBA" id="ARBA00007228"/>
    </source>
</evidence>
<dbReference type="InterPro" id="IPR004384">
    <property type="entry name" value="RNA_MeTrfase_TrmJ/LasT"/>
</dbReference>
<dbReference type="CDD" id="cd18098">
    <property type="entry name" value="SpoU-like"/>
    <property type="match status" value="1"/>
</dbReference>
<evidence type="ECO:0000313" key="7">
    <source>
        <dbReference type="Proteomes" id="UP000076715"/>
    </source>
</evidence>
<dbReference type="GO" id="GO:0008173">
    <property type="term" value="F:RNA methyltransferase activity"/>
    <property type="evidence" value="ECO:0007669"/>
    <property type="project" value="InterPro"/>
</dbReference>
<name>A0A162DEJ9_9FLAO</name>
<evidence type="ECO:0000313" key="6">
    <source>
        <dbReference type="EMBL" id="KZS42840.1"/>
    </source>
</evidence>
<keyword evidence="3 6" id="KW-0808">Transferase</keyword>
<gene>
    <name evidence="6" type="ORF">AWE51_15850</name>
</gene>
<dbReference type="AlphaFoldDB" id="A0A162DEJ9"/>
<dbReference type="GO" id="GO:0005829">
    <property type="term" value="C:cytosol"/>
    <property type="evidence" value="ECO:0007669"/>
    <property type="project" value="TreeGrafter"/>
</dbReference>
<evidence type="ECO:0000256" key="4">
    <source>
        <dbReference type="ARBA" id="ARBA00022691"/>
    </source>
</evidence>
<keyword evidence="7" id="KW-1185">Reference proteome</keyword>
<dbReference type="InterPro" id="IPR001537">
    <property type="entry name" value="SpoU_MeTrfase"/>
</dbReference>
<dbReference type="Proteomes" id="UP000076715">
    <property type="component" value="Unassembled WGS sequence"/>
</dbReference>
<dbReference type="InterPro" id="IPR029028">
    <property type="entry name" value="Alpha/beta_knot_MTases"/>
</dbReference>
<keyword evidence="2 6" id="KW-0489">Methyltransferase</keyword>
<dbReference type="PANTHER" id="PTHR42786:SF6">
    <property type="entry name" value="TRNA_RRNA METHYLTRANSFERASE SPOU TYPE DOMAIN-CONTAINING PROTEIN"/>
    <property type="match status" value="1"/>
</dbReference>
<evidence type="ECO:0000259" key="5">
    <source>
        <dbReference type="Pfam" id="PF00588"/>
    </source>
</evidence>
<comment type="similarity">
    <text evidence="1">Belongs to the class IV-like SAM-binding methyltransferase superfamily. RNA methyltransferase TrmH family.</text>
</comment>
<dbReference type="GO" id="GO:0003723">
    <property type="term" value="F:RNA binding"/>
    <property type="evidence" value="ECO:0007669"/>
    <property type="project" value="InterPro"/>
</dbReference>
<reference evidence="6 7" key="1">
    <citation type="submission" date="2016-01" db="EMBL/GenBank/DDBJ databases">
        <title>The draft genome sequence of Aquimarina sp. RZW4-3-2.</title>
        <authorList>
            <person name="Wang Y."/>
        </authorList>
    </citation>
    <scope>NUCLEOTIDE SEQUENCE [LARGE SCALE GENOMIC DNA]</scope>
    <source>
        <strain evidence="6 7">RZW4-3-2</strain>
    </source>
</reference>
<dbReference type="STRING" id="1642818.AWE51_15850"/>
<feature type="domain" description="tRNA/rRNA methyltransferase SpoU type" evidence="5">
    <location>
        <begin position="15"/>
        <end position="143"/>
    </location>
</feature>
<dbReference type="OrthoDB" id="4578643at2"/>
<comment type="caution">
    <text evidence="6">The sequence shown here is derived from an EMBL/GenBank/DDBJ whole genome shotgun (WGS) entry which is preliminary data.</text>
</comment>
<organism evidence="6 7">
    <name type="scientific">Aquimarina aggregata</name>
    <dbReference type="NCBI Taxonomy" id="1642818"/>
    <lineage>
        <taxon>Bacteria</taxon>
        <taxon>Pseudomonadati</taxon>
        <taxon>Bacteroidota</taxon>
        <taxon>Flavobacteriia</taxon>
        <taxon>Flavobacteriales</taxon>
        <taxon>Flavobacteriaceae</taxon>
        <taxon>Aquimarina</taxon>
    </lineage>
</organism>
<proteinExistence type="inferred from homology"/>